<dbReference type="Proteomes" id="UP001054889">
    <property type="component" value="Unassembled WGS sequence"/>
</dbReference>
<proteinExistence type="predicted"/>
<keyword evidence="2" id="KW-1185">Reference proteome</keyword>
<accession>A0AAV5D9G3</accession>
<reference evidence="1" key="2">
    <citation type="submission" date="2021-12" db="EMBL/GenBank/DDBJ databases">
        <title>Resequencing data analysis of finger millet.</title>
        <authorList>
            <person name="Hatakeyama M."/>
            <person name="Aluri S."/>
            <person name="Balachadran M.T."/>
            <person name="Sivarajan S.R."/>
            <person name="Poveda L."/>
            <person name="Shimizu-Inatsugi R."/>
            <person name="Schlapbach R."/>
            <person name="Sreeman S.M."/>
            <person name="Shimizu K.K."/>
        </authorList>
    </citation>
    <scope>NUCLEOTIDE SEQUENCE</scope>
</reference>
<protein>
    <recommendedName>
        <fullName evidence="3">Secreted protein</fullName>
    </recommendedName>
</protein>
<organism evidence="1 2">
    <name type="scientific">Eleusine coracana subsp. coracana</name>
    <dbReference type="NCBI Taxonomy" id="191504"/>
    <lineage>
        <taxon>Eukaryota</taxon>
        <taxon>Viridiplantae</taxon>
        <taxon>Streptophyta</taxon>
        <taxon>Embryophyta</taxon>
        <taxon>Tracheophyta</taxon>
        <taxon>Spermatophyta</taxon>
        <taxon>Magnoliopsida</taxon>
        <taxon>Liliopsida</taxon>
        <taxon>Poales</taxon>
        <taxon>Poaceae</taxon>
        <taxon>PACMAD clade</taxon>
        <taxon>Chloridoideae</taxon>
        <taxon>Cynodonteae</taxon>
        <taxon>Eleusininae</taxon>
        <taxon>Eleusine</taxon>
    </lineage>
</organism>
<dbReference type="AlphaFoldDB" id="A0AAV5D9G3"/>
<comment type="caution">
    <text evidence="1">The sequence shown here is derived from an EMBL/GenBank/DDBJ whole genome shotgun (WGS) entry which is preliminary data.</text>
</comment>
<gene>
    <name evidence="1" type="primary">ga24843</name>
    <name evidence="1" type="ORF">PR202_ga24843</name>
</gene>
<dbReference type="EMBL" id="BQKI01000013">
    <property type="protein sequence ID" value="GJN07053.1"/>
    <property type="molecule type" value="Genomic_DNA"/>
</dbReference>
<name>A0AAV5D9G3_ELECO</name>
<sequence length="82" mass="9381">MISCKPSRHALTLIPVTHLVHQRQRTLIRATTLTPVCSAQMMIAAVVTKPSERSHRKQRATVMLCVSIGKRRRLIPSIWKRK</sequence>
<reference evidence="1" key="1">
    <citation type="journal article" date="2018" name="DNA Res.">
        <title>Multiple hybrid de novo genome assembly of finger millet, an orphan allotetraploid crop.</title>
        <authorList>
            <person name="Hatakeyama M."/>
            <person name="Aluri S."/>
            <person name="Balachadran M.T."/>
            <person name="Sivarajan S.R."/>
            <person name="Patrignani A."/>
            <person name="Gruter S."/>
            <person name="Poveda L."/>
            <person name="Shimizu-Inatsugi R."/>
            <person name="Baeten J."/>
            <person name="Francoijs K.J."/>
            <person name="Nataraja K.N."/>
            <person name="Reddy Y.A.N."/>
            <person name="Phadnis S."/>
            <person name="Ravikumar R.L."/>
            <person name="Schlapbach R."/>
            <person name="Sreeman S.M."/>
            <person name="Shimizu K.K."/>
        </authorList>
    </citation>
    <scope>NUCLEOTIDE SEQUENCE</scope>
</reference>
<evidence type="ECO:0000313" key="1">
    <source>
        <dbReference type="EMBL" id="GJN07053.1"/>
    </source>
</evidence>
<evidence type="ECO:0008006" key="3">
    <source>
        <dbReference type="Google" id="ProtNLM"/>
    </source>
</evidence>
<evidence type="ECO:0000313" key="2">
    <source>
        <dbReference type="Proteomes" id="UP001054889"/>
    </source>
</evidence>